<evidence type="ECO:0000259" key="7">
    <source>
        <dbReference type="Pfam" id="PF02837"/>
    </source>
</evidence>
<evidence type="ECO:0000256" key="3">
    <source>
        <dbReference type="ARBA" id="ARBA00023295"/>
    </source>
</evidence>
<dbReference type="RefSeq" id="WP_254570158.1">
    <property type="nucleotide sequence ID" value="NZ_CP098502.1"/>
</dbReference>
<sequence>MPTPDLPRRRGLLAALLLTLAAFALLPSAASAASDVPNGKPLYQDGPSGRILMNGPWLFRLDQQEVGLSQHFQQQTSTAGWTGVKVPNAWNATDESLASFQGSVGWYRKDFRLPSGDKNLSWVVRFESVNYRSRVWLNGRPIGSNRGAYLPFEVRLPASVLKRNGTNRLVIRVENHRFAYDFPPAGLSIAGAPTGGWWNYGGLLREVYLRKVDRLDFSTVVVRPDLPCATCTASVLVRATVRNAGPGSVRARVTGHFGDKKLDLGTTVVPAGAFRTVGETIKVGSPKLWAPGSPNLYDVELDAAARPQGAGRAKTLQTYHLKSGIRSIKVVDGHLMLNGRQLNFRGVGMHEDDPKLGFAITNAIRDREVAEIRDLGATMVRSHYPLHPYTLEQFDRYGILDWSEIPVYSVKTDELKKKIVRQLAANELAENIHTNGNHPSIVVWSIGNELSSRPGAVQGSYISQAVRTAHTLDPSRPVGLAVAGYPAAGCQDEYGPLDVLGINEYFGWYPGPNGQVADRTALSSYLDSVHACYPNKGLVITETGAEANRDGPVEEKGTYAYQQDFVNYHFGVYATKPWLSGAIYWALEEFRVRPGWQGGNPRPNPPIHQKGLISFAGVKKPAWYDVQRIFKATQQLRARARHAGA</sequence>
<dbReference type="InterPro" id="IPR006102">
    <property type="entry name" value="Ig-like_GH2"/>
</dbReference>
<dbReference type="Proteomes" id="UP001056035">
    <property type="component" value="Chromosome"/>
</dbReference>
<dbReference type="Pfam" id="PF00703">
    <property type="entry name" value="Glyco_hydro_2"/>
    <property type="match status" value="1"/>
</dbReference>
<keyword evidence="9" id="KW-1185">Reference proteome</keyword>
<evidence type="ECO:0000259" key="5">
    <source>
        <dbReference type="Pfam" id="PF00703"/>
    </source>
</evidence>
<dbReference type="InterPro" id="IPR051913">
    <property type="entry name" value="GH2_Domain-Containing"/>
</dbReference>
<dbReference type="SUPFAM" id="SSF49785">
    <property type="entry name" value="Galactose-binding domain-like"/>
    <property type="match status" value="1"/>
</dbReference>
<dbReference type="Gene3D" id="2.60.120.260">
    <property type="entry name" value="Galactose-binding domain-like"/>
    <property type="match status" value="1"/>
</dbReference>
<feature type="chain" id="PRO_5046132629" evidence="4">
    <location>
        <begin position="33"/>
        <end position="645"/>
    </location>
</feature>
<dbReference type="Gene3D" id="3.20.20.80">
    <property type="entry name" value="Glycosidases"/>
    <property type="match status" value="1"/>
</dbReference>
<dbReference type="InterPro" id="IPR006311">
    <property type="entry name" value="TAT_signal"/>
</dbReference>
<feature type="signal peptide" evidence="4">
    <location>
        <begin position="1"/>
        <end position="32"/>
    </location>
</feature>
<dbReference type="InterPro" id="IPR006103">
    <property type="entry name" value="Glyco_hydro_2_cat"/>
</dbReference>
<dbReference type="PANTHER" id="PTHR42732">
    <property type="entry name" value="BETA-GALACTOSIDASE"/>
    <property type="match status" value="1"/>
</dbReference>
<dbReference type="PROSITE" id="PS51318">
    <property type="entry name" value="TAT"/>
    <property type="match status" value="1"/>
</dbReference>
<dbReference type="PRINTS" id="PR00132">
    <property type="entry name" value="GLHYDRLASE2"/>
</dbReference>
<dbReference type="InterPro" id="IPR036156">
    <property type="entry name" value="Beta-gal/glucu_dom_sf"/>
</dbReference>
<dbReference type="Pfam" id="PF02836">
    <property type="entry name" value="Glyco_hydro_2_C"/>
    <property type="match status" value="1"/>
</dbReference>
<proteinExistence type="inferred from homology"/>
<gene>
    <name evidence="8" type="ORF">NBH00_19040</name>
</gene>
<evidence type="ECO:0000313" key="9">
    <source>
        <dbReference type="Proteomes" id="UP001056035"/>
    </source>
</evidence>
<keyword evidence="2" id="KW-0378">Hydrolase</keyword>
<dbReference type="SUPFAM" id="SSF51445">
    <property type="entry name" value="(Trans)glycosidases"/>
    <property type="match status" value="1"/>
</dbReference>
<dbReference type="EMBL" id="CP098502">
    <property type="protein sequence ID" value="UTI63433.1"/>
    <property type="molecule type" value="Genomic_DNA"/>
</dbReference>
<dbReference type="SUPFAM" id="SSF49303">
    <property type="entry name" value="beta-Galactosidase/glucuronidase domain"/>
    <property type="match status" value="1"/>
</dbReference>
<dbReference type="InterPro" id="IPR013783">
    <property type="entry name" value="Ig-like_fold"/>
</dbReference>
<dbReference type="InterPro" id="IPR008979">
    <property type="entry name" value="Galactose-bd-like_sf"/>
</dbReference>
<keyword evidence="4" id="KW-0732">Signal</keyword>
<dbReference type="Gene3D" id="2.60.40.10">
    <property type="entry name" value="Immunoglobulins"/>
    <property type="match status" value="1"/>
</dbReference>
<accession>A0ABY5DQC4</accession>
<dbReference type="InterPro" id="IPR006104">
    <property type="entry name" value="Glyco_hydro_2_N"/>
</dbReference>
<evidence type="ECO:0000256" key="1">
    <source>
        <dbReference type="ARBA" id="ARBA00007401"/>
    </source>
</evidence>
<dbReference type="InterPro" id="IPR006101">
    <property type="entry name" value="Glyco_hydro_2"/>
</dbReference>
<protein>
    <submittedName>
        <fullName evidence="8">Beta galactosidase jelly roll domain-containing protein</fullName>
    </submittedName>
</protein>
<organism evidence="8 9">
    <name type="scientific">Paraconexibacter antarcticus</name>
    <dbReference type="NCBI Taxonomy" id="2949664"/>
    <lineage>
        <taxon>Bacteria</taxon>
        <taxon>Bacillati</taxon>
        <taxon>Actinomycetota</taxon>
        <taxon>Thermoleophilia</taxon>
        <taxon>Solirubrobacterales</taxon>
        <taxon>Paraconexibacteraceae</taxon>
        <taxon>Paraconexibacter</taxon>
    </lineage>
</organism>
<dbReference type="Pfam" id="PF02837">
    <property type="entry name" value="Glyco_hydro_2_N"/>
    <property type="match status" value="1"/>
</dbReference>
<dbReference type="PANTHER" id="PTHR42732:SF1">
    <property type="entry name" value="BETA-MANNOSIDASE"/>
    <property type="match status" value="1"/>
</dbReference>
<reference evidence="8 9" key="1">
    <citation type="submission" date="2022-06" db="EMBL/GenBank/DDBJ databases">
        <title>Paraconexibacter antarcticus.</title>
        <authorList>
            <person name="Kim C.S."/>
        </authorList>
    </citation>
    <scope>NUCLEOTIDE SEQUENCE [LARGE SCALE GENOMIC DNA]</scope>
    <source>
        <strain evidence="8 9">02-257</strain>
    </source>
</reference>
<feature type="domain" description="Glycoside hydrolase family 2 catalytic" evidence="6">
    <location>
        <begin position="328"/>
        <end position="563"/>
    </location>
</feature>
<keyword evidence="3" id="KW-0326">Glycosidase</keyword>
<evidence type="ECO:0000256" key="4">
    <source>
        <dbReference type="SAM" id="SignalP"/>
    </source>
</evidence>
<feature type="domain" description="Glycosyl hydrolases family 2 sugar binding" evidence="7">
    <location>
        <begin position="62"/>
        <end position="211"/>
    </location>
</feature>
<dbReference type="InterPro" id="IPR017853">
    <property type="entry name" value="GH"/>
</dbReference>
<name>A0ABY5DQC4_9ACTN</name>
<evidence type="ECO:0000313" key="8">
    <source>
        <dbReference type="EMBL" id="UTI63433.1"/>
    </source>
</evidence>
<feature type="domain" description="Glycoside hydrolase family 2 immunoglobulin-like beta-sandwich" evidence="5">
    <location>
        <begin position="219"/>
        <end position="326"/>
    </location>
</feature>
<comment type="similarity">
    <text evidence="1">Belongs to the glycosyl hydrolase 2 family.</text>
</comment>
<evidence type="ECO:0000259" key="6">
    <source>
        <dbReference type="Pfam" id="PF02836"/>
    </source>
</evidence>
<evidence type="ECO:0000256" key="2">
    <source>
        <dbReference type="ARBA" id="ARBA00022801"/>
    </source>
</evidence>